<comment type="caution">
    <text evidence="2">The sequence shown here is derived from an EMBL/GenBank/DDBJ whole genome shotgun (WGS) entry which is preliminary data.</text>
</comment>
<proteinExistence type="predicted"/>
<dbReference type="InterPro" id="IPR001245">
    <property type="entry name" value="Ser-Thr/Tyr_kinase_cat_dom"/>
</dbReference>
<protein>
    <submittedName>
        <fullName evidence="2">Tpk3p</fullName>
    </submittedName>
</protein>
<dbReference type="InterPro" id="IPR051681">
    <property type="entry name" value="Ser/Thr_Kinases-Pseudokinases"/>
</dbReference>
<feature type="domain" description="Protein kinase" evidence="1">
    <location>
        <begin position="30"/>
        <end position="264"/>
    </location>
</feature>
<dbReference type="HOGENOM" id="CLU_000288_7_0_1"/>
<evidence type="ECO:0000313" key="2">
    <source>
        <dbReference type="EMBL" id="EXX57650.1"/>
    </source>
</evidence>
<dbReference type="Proteomes" id="UP000022910">
    <property type="component" value="Unassembled WGS sequence"/>
</dbReference>
<dbReference type="OrthoDB" id="10261027at2759"/>
<evidence type="ECO:0000313" key="3">
    <source>
        <dbReference type="Proteomes" id="UP000022910"/>
    </source>
</evidence>
<organism evidence="2 3">
    <name type="scientific">Rhizophagus irregularis (strain DAOM 197198w)</name>
    <name type="common">Glomus intraradices</name>
    <dbReference type="NCBI Taxonomy" id="1432141"/>
    <lineage>
        <taxon>Eukaryota</taxon>
        <taxon>Fungi</taxon>
        <taxon>Fungi incertae sedis</taxon>
        <taxon>Mucoromycota</taxon>
        <taxon>Glomeromycotina</taxon>
        <taxon>Glomeromycetes</taxon>
        <taxon>Glomerales</taxon>
        <taxon>Glomeraceae</taxon>
        <taxon>Rhizophagus</taxon>
    </lineage>
</organism>
<dbReference type="AlphaFoldDB" id="A0A015ITS0"/>
<reference evidence="2 3" key="1">
    <citation type="submission" date="2014-02" db="EMBL/GenBank/DDBJ databases">
        <title>Single nucleus genome sequencing reveals high similarity among nuclei of an endomycorrhizal fungus.</title>
        <authorList>
            <person name="Lin K."/>
            <person name="Geurts R."/>
            <person name="Zhang Z."/>
            <person name="Limpens E."/>
            <person name="Saunders D.G."/>
            <person name="Mu D."/>
            <person name="Pang E."/>
            <person name="Cao H."/>
            <person name="Cha H."/>
            <person name="Lin T."/>
            <person name="Zhou Q."/>
            <person name="Shang Y."/>
            <person name="Li Y."/>
            <person name="Ivanov S."/>
            <person name="Sharma T."/>
            <person name="Velzen R.V."/>
            <person name="Ruijter N.D."/>
            <person name="Aanen D.K."/>
            <person name="Win J."/>
            <person name="Kamoun S."/>
            <person name="Bisseling T."/>
            <person name="Huang S."/>
        </authorList>
    </citation>
    <scope>NUCLEOTIDE SEQUENCE [LARGE SCALE GENOMIC DNA]</scope>
    <source>
        <strain evidence="3">DAOM197198w</strain>
    </source>
</reference>
<keyword evidence="3" id="KW-1185">Reference proteome</keyword>
<dbReference type="Gene3D" id="1.10.510.10">
    <property type="entry name" value="Transferase(Phosphotransferase) domain 1"/>
    <property type="match status" value="2"/>
</dbReference>
<dbReference type="STRING" id="1432141.A0A015ITS0"/>
<dbReference type="PANTHER" id="PTHR44329">
    <property type="entry name" value="SERINE/THREONINE-PROTEIN KINASE TNNI3K-RELATED"/>
    <property type="match status" value="1"/>
</dbReference>
<evidence type="ECO:0000259" key="1">
    <source>
        <dbReference type="PROSITE" id="PS50011"/>
    </source>
</evidence>
<dbReference type="Pfam" id="PF07714">
    <property type="entry name" value="PK_Tyr_Ser-Thr"/>
    <property type="match status" value="1"/>
</dbReference>
<name>A0A015ITS0_RHIIW</name>
<dbReference type="InterPro" id="IPR011009">
    <property type="entry name" value="Kinase-like_dom_sf"/>
</dbReference>
<dbReference type="GO" id="GO:0004674">
    <property type="term" value="F:protein serine/threonine kinase activity"/>
    <property type="evidence" value="ECO:0007669"/>
    <property type="project" value="TreeGrafter"/>
</dbReference>
<dbReference type="SUPFAM" id="SSF56112">
    <property type="entry name" value="Protein kinase-like (PK-like)"/>
    <property type="match status" value="1"/>
</dbReference>
<dbReference type="EMBL" id="JEMT01027313">
    <property type="protein sequence ID" value="EXX57650.1"/>
    <property type="molecule type" value="Genomic_DNA"/>
</dbReference>
<gene>
    <name evidence="2" type="ORF">RirG_205170</name>
</gene>
<accession>A0A015ITS0</accession>
<dbReference type="GO" id="GO:0005524">
    <property type="term" value="F:ATP binding"/>
    <property type="evidence" value="ECO:0007669"/>
    <property type="project" value="InterPro"/>
</dbReference>
<dbReference type="PROSITE" id="PS50011">
    <property type="entry name" value="PROTEIN_KINASE_DOM"/>
    <property type="match status" value="1"/>
</dbReference>
<sequence>MQIENSNEWNNWIENAIASRNIKQYEYKNFSNIQEICSSNFGKVYRANWNDFHGHLVLKSFYNLSKTTLKEIVHEIQLRRQIDFHNNIIRFCGIVTENNPKDFFLVMEYADSGTLKNYLKENFKNLTWNDKFDLAFQLVHVVSCLHDEEIVHPNLGLSKRIEEASDPQSIGMIPYVDPKSFTRKRNRDNEIEVYSLNKKSDVYSVGVLLWEISSGRPPFDNEPYDIALAMEIFSGRREIPVSDTPDDYINIYTGKYFILNSIMY</sequence>
<dbReference type="InterPro" id="IPR000719">
    <property type="entry name" value="Prot_kinase_dom"/>
</dbReference>